<dbReference type="Proteomes" id="UP000198287">
    <property type="component" value="Unassembled WGS sequence"/>
</dbReference>
<dbReference type="EMBL" id="LNIX01000009">
    <property type="protein sequence ID" value="OXA50383.1"/>
    <property type="molecule type" value="Genomic_DNA"/>
</dbReference>
<evidence type="ECO:0000313" key="7">
    <source>
        <dbReference type="Proteomes" id="UP000198287"/>
    </source>
</evidence>
<dbReference type="GO" id="GO:0004623">
    <property type="term" value="F:phospholipase A2 activity"/>
    <property type="evidence" value="ECO:0007669"/>
    <property type="project" value="TreeGrafter"/>
</dbReference>
<proteinExistence type="inferred from homology"/>
<dbReference type="InterPro" id="IPR007053">
    <property type="entry name" value="LRAT_dom"/>
</dbReference>
<keyword evidence="7" id="KW-1185">Reference proteome</keyword>
<organism evidence="6 7">
    <name type="scientific">Folsomia candida</name>
    <name type="common">Springtail</name>
    <dbReference type="NCBI Taxonomy" id="158441"/>
    <lineage>
        <taxon>Eukaryota</taxon>
        <taxon>Metazoa</taxon>
        <taxon>Ecdysozoa</taxon>
        <taxon>Arthropoda</taxon>
        <taxon>Hexapoda</taxon>
        <taxon>Collembola</taxon>
        <taxon>Entomobryomorpha</taxon>
        <taxon>Isotomoidea</taxon>
        <taxon>Isotomidae</taxon>
        <taxon>Proisotominae</taxon>
        <taxon>Folsomia</taxon>
    </lineage>
</organism>
<reference evidence="6 7" key="1">
    <citation type="submission" date="2015-12" db="EMBL/GenBank/DDBJ databases">
        <title>The genome of Folsomia candida.</title>
        <authorList>
            <person name="Faddeeva A."/>
            <person name="Derks M.F."/>
            <person name="Anvar Y."/>
            <person name="Smit S."/>
            <person name="Van Straalen N."/>
            <person name="Roelofs D."/>
        </authorList>
    </citation>
    <scope>NUCLEOTIDE SEQUENCE [LARGE SCALE GENOMIC DNA]</scope>
    <source>
        <strain evidence="6 7">VU population</strain>
        <tissue evidence="6">Whole body</tissue>
    </source>
</reference>
<protein>
    <submittedName>
        <fullName evidence="6">Retinoic acid receptor responder protein 3</fullName>
    </submittedName>
</protein>
<dbReference type="Gene3D" id="3.90.1720.10">
    <property type="entry name" value="endopeptidase domain like (from Nostoc punctiforme)"/>
    <property type="match status" value="1"/>
</dbReference>
<evidence type="ECO:0000256" key="4">
    <source>
        <dbReference type="ARBA" id="ARBA00023098"/>
    </source>
</evidence>
<evidence type="ECO:0000256" key="2">
    <source>
        <dbReference type="ARBA" id="ARBA00022679"/>
    </source>
</evidence>
<comment type="caution">
    <text evidence="6">The sequence shown here is derived from an EMBL/GenBank/DDBJ whole genome shotgun (WGS) entry which is preliminary data.</text>
</comment>
<keyword evidence="6" id="KW-0675">Receptor</keyword>
<dbReference type="InterPro" id="IPR051496">
    <property type="entry name" value="H-rev107_PLA/AT"/>
</dbReference>
<accession>A0A226DYL4</accession>
<dbReference type="AlphaFoldDB" id="A0A226DYL4"/>
<dbReference type="OMA" id="FGYAHWA"/>
<feature type="domain" description="LRAT" evidence="5">
    <location>
        <begin position="25"/>
        <end position="134"/>
    </location>
</feature>
<evidence type="ECO:0000256" key="3">
    <source>
        <dbReference type="ARBA" id="ARBA00022801"/>
    </source>
</evidence>
<evidence type="ECO:0000313" key="6">
    <source>
        <dbReference type="EMBL" id="OXA50383.1"/>
    </source>
</evidence>
<dbReference type="STRING" id="158441.A0A226DYL4"/>
<gene>
    <name evidence="6" type="ORF">Fcan01_15063</name>
</gene>
<evidence type="ECO:0000256" key="1">
    <source>
        <dbReference type="ARBA" id="ARBA00007824"/>
    </source>
</evidence>
<dbReference type="GO" id="GO:0070292">
    <property type="term" value="P:N-acylphosphatidylethanolamine metabolic process"/>
    <property type="evidence" value="ECO:0007669"/>
    <property type="project" value="TreeGrafter"/>
</dbReference>
<evidence type="ECO:0000259" key="5">
    <source>
        <dbReference type="PROSITE" id="PS51934"/>
    </source>
</evidence>
<dbReference type="GO" id="GO:0008970">
    <property type="term" value="F:phospholipase A1 activity"/>
    <property type="evidence" value="ECO:0007669"/>
    <property type="project" value="TreeGrafter"/>
</dbReference>
<keyword evidence="3" id="KW-0378">Hydrolase</keyword>
<dbReference type="GO" id="GO:0016410">
    <property type="term" value="F:N-acyltransferase activity"/>
    <property type="evidence" value="ECO:0007669"/>
    <property type="project" value="TreeGrafter"/>
</dbReference>
<name>A0A226DYL4_FOLCA</name>
<sequence length="187" mass="20208">MSSSSDLSAWGTAESIAAIARPGDLIEFSRLGYAHWAVYIGNGSVIHVFLECKGLGNSAEIKEERLLKVCGGDKCRINNHANEAKKKGLQALPPEVVVANAKSYVGHETPYGLLSDNCEFFATSCRYGDAFCHQIDSKSSLMDTIAIICGVVGGVALGEKKFLEWKQGNAERAYESGNRTRAANQFN</sequence>
<dbReference type="PANTHER" id="PTHR13943:SF77">
    <property type="entry name" value="LRAT DOMAIN-CONTAINING PROTEIN"/>
    <property type="match status" value="1"/>
</dbReference>
<dbReference type="GO" id="GO:0005737">
    <property type="term" value="C:cytoplasm"/>
    <property type="evidence" value="ECO:0007669"/>
    <property type="project" value="TreeGrafter"/>
</dbReference>
<comment type="similarity">
    <text evidence="1">Belongs to the H-rev107 family.</text>
</comment>
<dbReference type="PANTHER" id="PTHR13943">
    <property type="entry name" value="HRAS-LIKE SUPPRESSOR - RELATED"/>
    <property type="match status" value="1"/>
</dbReference>
<dbReference type="PROSITE" id="PS51934">
    <property type="entry name" value="LRAT"/>
    <property type="match status" value="1"/>
</dbReference>
<dbReference type="Pfam" id="PF04970">
    <property type="entry name" value="LRAT"/>
    <property type="match status" value="1"/>
</dbReference>
<keyword evidence="2" id="KW-0808">Transferase</keyword>
<keyword evidence="4" id="KW-0443">Lipid metabolism</keyword>